<sequence length="252" mass="27877">MSSSTISPPAAMEHSFDRLVERARPSKTDINFVIMDYLINEGYPSAAQKFAKEANIQPFADGEAIQERVDISSAIRSGDIQLAIERINELNPQLLDTDPHLHFSLLRLQLIELIRPIVSAPGPPSPTAFEPALEFATTQLAPRAPTSPAFLQDLERTMALLIFPPEKLTSQLKELLDLGLRQKIATTVNEAILHSQGERREARIRNLVRLRAWAEDKARQSDKDLNLPDKIELGLGSESPNNGAQDGDAMVA</sequence>
<reference evidence="1" key="1">
    <citation type="submission" date="2024-02" db="EMBL/GenBank/DDBJ databases">
        <title>Metagenome Assembled Genome of Zalaria obscura JY119.</title>
        <authorList>
            <person name="Vighnesh L."/>
            <person name="Jagadeeshwari U."/>
            <person name="Venkata Ramana C."/>
            <person name="Sasikala C."/>
        </authorList>
    </citation>
    <scope>NUCLEOTIDE SEQUENCE</scope>
    <source>
        <strain evidence="1">JY119</strain>
    </source>
</reference>
<accession>A0ACC3SEH4</accession>
<organism evidence="1 2">
    <name type="scientific">Zalaria obscura</name>
    <dbReference type="NCBI Taxonomy" id="2024903"/>
    <lineage>
        <taxon>Eukaryota</taxon>
        <taxon>Fungi</taxon>
        <taxon>Dikarya</taxon>
        <taxon>Ascomycota</taxon>
        <taxon>Pezizomycotina</taxon>
        <taxon>Dothideomycetes</taxon>
        <taxon>Dothideomycetidae</taxon>
        <taxon>Dothideales</taxon>
        <taxon>Zalariaceae</taxon>
        <taxon>Zalaria</taxon>
    </lineage>
</organism>
<proteinExistence type="predicted"/>
<keyword evidence="2" id="KW-1185">Reference proteome</keyword>
<protein>
    <submittedName>
        <fullName evidence="1">Uncharacterized protein</fullName>
    </submittedName>
</protein>
<evidence type="ECO:0000313" key="2">
    <source>
        <dbReference type="Proteomes" id="UP001320706"/>
    </source>
</evidence>
<name>A0ACC3SEH4_9PEZI</name>
<dbReference type="Proteomes" id="UP001320706">
    <property type="component" value="Unassembled WGS sequence"/>
</dbReference>
<evidence type="ECO:0000313" key="1">
    <source>
        <dbReference type="EMBL" id="KAK8207988.1"/>
    </source>
</evidence>
<comment type="caution">
    <text evidence="1">The sequence shown here is derived from an EMBL/GenBank/DDBJ whole genome shotgun (WGS) entry which is preliminary data.</text>
</comment>
<gene>
    <name evidence="1" type="ORF">M8818_004026</name>
</gene>
<dbReference type="EMBL" id="JAMKPW020000019">
    <property type="protein sequence ID" value="KAK8207988.1"/>
    <property type="molecule type" value="Genomic_DNA"/>
</dbReference>